<evidence type="ECO:0000256" key="3">
    <source>
        <dbReference type="ARBA" id="ARBA00022801"/>
    </source>
</evidence>
<evidence type="ECO:0000256" key="6">
    <source>
        <dbReference type="PROSITE-ProRule" id="PRU00050"/>
    </source>
</evidence>
<dbReference type="GO" id="GO:0050568">
    <property type="term" value="F:protein-glutamine glutaminase activity"/>
    <property type="evidence" value="ECO:0007669"/>
    <property type="project" value="UniProtKB-UniRule"/>
</dbReference>
<keyword evidence="3 5" id="KW-0378">Hydrolase</keyword>
<proteinExistence type="inferred from homology"/>
<dbReference type="GO" id="GO:0000156">
    <property type="term" value="F:phosphorelay response regulator activity"/>
    <property type="evidence" value="ECO:0007669"/>
    <property type="project" value="InterPro"/>
</dbReference>
<dbReference type="EMBL" id="LT840184">
    <property type="protein sequence ID" value="SMF89683.1"/>
    <property type="molecule type" value="Genomic_DNA"/>
</dbReference>
<gene>
    <name evidence="5" type="primary">cheB</name>
    <name evidence="10" type="ORF">SAMN05661091_4740</name>
</gene>
<organism evidence="10 11">
    <name type="scientific">Paenibacillus uliginis N3/975</name>
    <dbReference type="NCBI Taxonomy" id="1313296"/>
    <lineage>
        <taxon>Bacteria</taxon>
        <taxon>Bacillati</taxon>
        <taxon>Bacillota</taxon>
        <taxon>Bacilli</taxon>
        <taxon>Bacillales</taxon>
        <taxon>Paenibacillaceae</taxon>
        <taxon>Paenibacillus</taxon>
    </lineage>
</organism>
<dbReference type="InterPro" id="IPR008248">
    <property type="entry name" value="CheB-like"/>
</dbReference>
<dbReference type="Pfam" id="PF00072">
    <property type="entry name" value="Response_reg"/>
    <property type="match status" value="1"/>
</dbReference>
<sequence>MGSIKVLVVDDSLFMRNLIVRLMEEDDSIEVIGTARNGVEGVRMVKELRPDIVTMDVEMPEMNGMEALAHIMDELPTRVIMLSALTKEGAEITVAALQSGAVDFIPKPSISGTADLEEAKKEIISKIKAAARTPLSTLIAARRSLNHIVQRPSSPKTVEGPKEFNQIVAIGTSTGGPKALQTVLTGLPAQFPFPVLIVQHMPPKFTTSLARRLDQICRISVVEAEDNQLLQGGIAYIAPGGYHMTVVMRQGEYRIALQQKPQVNGHRPSVDVLFHSVSDLAALKRHFVLMTGMGSDGAKGMAYAKRHGAASTIAEAEETCVVFGMPRTAIKLNCVDHVLPVTVIAAKIRQLTCPSVGELI</sequence>
<keyword evidence="2 5" id="KW-0145">Chemotaxis</keyword>
<dbReference type="PANTHER" id="PTHR42872:SF6">
    <property type="entry name" value="PROTEIN-GLUTAMATE METHYLESTERASE_PROTEIN-GLUTAMINE GLUTAMINASE"/>
    <property type="match status" value="1"/>
</dbReference>
<dbReference type="SUPFAM" id="SSF52172">
    <property type="entry name" value="CheY-like"/>
    <property type="match status" value="1"/>
</dbReference>
<dbReference type="InterPro" id="IPR035909">
    <property type="entry name" value="CheB_C"/>
</dbReference>
<comment type="PTM">
    <text evidence="5">Phosphorylated by CheA. Phosphorylation of the N-terminal regulatory domain activates the methylesterase activity.</text>
</comment>
<dbReference type="PROSITE" id="PS50122">
    <property type="entry name" value="CHEB"/>
    <property type="match status" value="1"/>
</dbReference>
<reference evidence="10 11" key="1">
    <citation type="submission" date="2017-04" db="EMBL/GenBank/DDBJ databases">
        <authorList>
            <person name="Afonso C.L."/>
            <person name="Miller P.J."/>
            <person name="Scott M.A."/>
            <person name="Spackman E."/>
            <person name="Goraichik I."/>
            <person name="Dimitrov K.M."/>
            <person name="Suarez D.L."/>
            <person name="Swayne D.E."/>
        </authorList>
    </citation>
    <scope>NUCLEOTIDE SEQUENCE [LARGE SCALE GENOMIC DNA]</scope>
    <source>
        <strain evidence="10 11">N3/975</strain>
    </source>
</reference>
<dbReference type="Gene3D" id="3.40.50.2300">
    <property type="match status" value="1"/>
</dbReference>
<dbReference type="HAMAP" id="MF_00099">
    <property type="entry name" value="CheB_chemtxs"/>
    <property type="match status" value="1"/>
</dbReference>
<feature type="domain" description="Response regulatory" evidence="8">
    <location>
        <begin position="5"/>
        <end position="122"/>
    </location>
</feature>
<feature type="active site" evidence="5 6">
    <location>
        <position position="173"/>
    </location>
</feature>
<dbReference type="PIRSF" id="PIRSF000876">
    <property type="entry name" value="RR_chemtxs_CheB"/>
    <property type="match status" value="1"/>
</dbReference>
<comment type="catalytic activity">
    <reaction evidence="4 5">
        <text>[protein]-L-glutamate 5-O-methyl ester + H2O = L-glutamyl-[protein] + methanol + H(+)</text>
        <dbReference type="Rhea" id="RHEA:23236"/>
        <dbReference type="Rhea" id="RHEA-COMP:10208"/>
        <dbReference type="Rhea" id="RHEA-COMP:10311"/>
        <dbReference type="ChEBI" id="CHEBI:15377"/>
        <dbReference type="ChEBI" id="CHEBI:15378"/>
        <dbReference type="ChEBI" id="CHEBI:17790"/>
        <dbReference type="ChEBI" id="CHEBI:29973"/>
        <dbReference type="ChEBI" id="CHEBI:82795"/>
        <dbReference type="EC" id="3.1.1.61"/>
    </reaction>
</comment>
<feature type="domain" description="CheB-type methylesterase" evidence="9">
    <location>
        <begin position="161"/>
        <end position="350"/>
    </location>
</feature>
<accession>A0A1X7HP58</accession>
<evidence type="ECO:0000256" key="4">
    <source>
        <dbReference type="ARBA" id="ARBA00048267"/>
    </source>
</evidence>
<keyword evidence="5 7" id="KW-0597">Phosphoprotein</keyword>
<feature type="modified residue" description="4-aspartylphosphate" evidence="5 7">
    <location>
        <position position="56"/>
    </location>
</feature>
<comment type="function">
    <text evidence="5">Involved in chemotaxis. Part of a chemotaxis signal transduction system that modulates chemotaxis in response to various stimuli. Catalyzes the demethylation of specific methylglutamate residues introduced into the chemoreceptors (methyl-accepting chemotaxis proteins or MCP) by CheR. Also mediates the irreversible deamidation of specific glutamine residues to glutamic acid.</text>
</comment>
<comment type="catalytic activity">
    <reaction evidence="5">
        <text>L-glutaminyl-[protein] + H2O = L-glutamyl-[protein] + NH4(+)</text>
        <dbReference type="Rhea" id="RHEA:16441"/>
        <dbReference type="Rhea" id="RHEA-COMP:10207"/>
        <dbReference type="Rhea" id="RHEA-COMP:10208"/>
        <dbReference type="ChEBI" id="CHEBI:15377"/>
        <dbReference type="ChEBI" id="CHEBI:28938"/>
        <dbReference type="ChEBI" id="CHEBI:29973"/>
        <dbReference type="ChEBI" id="CHEBI:30011"/>
        <dbReference type="EC" id="3.5.1.44"/>
    </reaction>
</comment>
<dbReference type="NCBIfam" id="NF001965">
    <property type="entry name" value="PRK00742.1"/>
    <property type="match status" value="1"/>
</dbReference>
<comment type="similarity">
    <text evidence="5">Belongs to the CheB family.</text>
</comment>
<evidence type="ECO:0000256" key="1">
    <source>
        <dbReference type="ARBA" id="ARBA00022490"/>
    </source>
</evidence>
<dbReference type="GO" id="GO:0008984">
    <property type="term" value="F:protein-glutamate methylesterase activity"/>
    <property type="evidence" value="ECO:0007669"/>
    <property type="project" value="UniProtKB-UniRule"/>
</dbReference>
<dbReference type="CDD" id="cd16432">
    <property type="entry name" value="CheB_Rec"/>
    <property type="match status" value="1"/>
</dbReference>
<dbReference type="Gene3D" id="3.40.50.180">
    <property type="entry name" value="Methylesterase CheB, C-terminal domain"/>
    <property type="match status" value="1"/>
</dbReference>
<name>A0A1X7HP58_9BACL</name>
<evidence type="ECO:0000256" key="7">
    <source>
        <dbReference type="PROSITE-ProRule" id="PRU00169"/>
    </source>
</evidence>
<evidence type="ECO:0000313" key="10">
    <source>
        <dbReference type="EMBL" id="SMF89683.1"/>
    </source>
</evidence>
<dbReference type="InterPro" id="IPR001789">
    <property type="entry name" value="Sig_transdc_resp-reg_receiver"/>
</dbReference>
<dbReference type="STRING" id="1313296.SAMN05661091_4740"/>
<feature type="active site" evidence="5 6">
    <location>
        <position position="296"/>
    </location>
</feature>
<dbReference type="CDD" id="cd17541">
    <property type="entry name" value="REC_CheB-like"/>
    <property type="match status" value="1"/>
</dbReference>
<dbReference type="Proteomes" id="UP000192940">
    <property type="component" value="Chromosome I"/>
</dbReference>
<dbReference type="Pfam" id="PF01339">
    <property type="entry name" value="CheB_methylest"/>
    <property type="match status" value="1"/>
</dbReference>
<evidence type="ECO:0000259" key="9">
    <source>
        <dbReference type="PROSITE" id="PS50122"/>
    </source>
</evidence>
<dbReference type="SMART" id="SM00448">
    <property type="entry name" value="REC"/>
    <property type="match status" value="1"/>
</dbReference>
<protein>
    <recommendedName>
        <fullName evidence="5">Protein-glutamate methylesterase/protein-glutamine glutaminase</fullName>
        <ecNumber evidence="5">3.1.1.61</ecNumber>
        <ecNumber evidence="5">3.5.1.44</ecNumber>
    </recommendedName>
</protein>
<dbReference type="InterPro" id="IPR000673">
    <property type="entry name" value="Sig_transdc_resp-reg_Me-estase"/>
</dbReference>
<evidence type="ECO:0000313" key="11">
    <source>
        <dbReference type="Proteomes" id="UP000192940"/>
    </source>
</evidence>
<evidence type="ECO:0000259" key="8">
    <source>
        <dbReference type="PROSITE" id="PS50110"/>
    </source>
</evidence>
<feature type="active site" evidence="5 6">
    <location>
        <position position="200"/>
    </location>
</feature>
<dbReference type="GO" id="GO:0006935">
    <property type="term" value="P:chemotaxis"/>
    <property type="evidence" value="ECO:0007669"/>
    <property type="project" value="UniProtKB-UniRule"/>
</dbReference>
<keyword evidence="1 5" id="KW-0963">Cytoplasm</keyword>
<keyword evidence="11" id="KW-1185">Reference proteome</keyword>
<dbReference type="EC" id="3.1.1.61" evidence="5"/>
<dbReference type="PROSITE" id="PS50110">
    <property type="entry name" value="RESPONSE_REGULATORY"/>
    <property type="match status" value="1"/>
</dbReference>
<dbReference type="AlphaFoldDB" id="A0A1X7HP58"/>
<dbReference type="GO" id="GO:0005737">
    <property type="term" value="C:cytoplasm"/>
    <property type="evidence" value="ECO:0007669"/>
    <property type="project" value="UniProtKB-SubCell"/>
</dbReference>
<evidence type="ECO:0000256" key="2">
    <source>
        <dbReference type="ARBA" id="ARBA00022500"/>
    </source>
</evidence>
<dbReference type="EC" id="3.5.1.44" evidence="5"/>
<comment type="subcellular location">
    <subcellularLocation>
        <location evidence="5">Cytoplasm</location>
    </subcellularLocation>
</comment>
<dbReference type="PANTHER" id="PTHR42872">
    <property type="entry name" value="PROTEIN-GLUTAMATE METHYLESTERASE/PROTEIN-GLUTAMINE GLUTAMINASE"/>
    <property type="match status" value="1"/>
</dbReference>
<dbReference type="RefSeq" id="WP_208915454.1">
    <property type="nucleotide sequence ID" value="NZ_LT840184.1"/>
</dbReference>
<dbReference type="InterPro" id="IPR011006">
    <property type="entry name" value="CheY-like_superfamily"/>
</dbReference>
<dbReference type="SUPFAM" id="SSF52738">
    <property type="entry name" value="Methylesterase CheB, C-terminal domain"/>
    <property type="match status" value="1"/>
</dbReference>
<comment type="domain">
    <text evidence="5">Contains a C-terminal catalytic domain, and an N-terminal region which modulates catalytic activity.</text>
</comment>
<evidence type="ECO:0000256" key="5">
    <source>
        <dbReference type="HAMAP-Rule" id="MF_00099"/>
    </source>
</evidence>